<gene>
    <name evidence="2" type="ORF">K7432_012172</name>
</gene>
<dbReference type="EMBL" id="JASJQH010007900">
    <property type="protein sequence ID" value="KAK9700478.1"/>
    <property type="molecule type" value="Genomic_DNA"/>
</dbReference>
<feature type="region of interest" description="Disordered" evidence="1">
    <location>
        <begin position="1"/>
        <end position="84"/>
    </location>
</feature>
<evidence type="ECO:0000313" key="2">
    <source>
        <dbReference type="EMBL" id="KAK9700478.1"/>
    </source>
</evidence>
<feature type="compositionally biased region" description="Basic residues" evidence="1">
    <location>
        <begin position="1"/>
        <end position="11"/>
    </location>
</feature>
<sequence length="103" mass="11732">MKKAFRIKPIRRRGDEASRENPIDEEKREAVDGNSDKLSRDNRNNTRNDVKNQYRNKHQVSSTTGVDPGNPEITVQNEKKANESSQSVIAVNETMIVNIAMFC</sequence>
<name>A0ABR2VSP7_9FUNG</name>
<reference evidence="2 3" key="1">
    <citation type="submission" date="2023-04" db="EMBL/GenBank/DDBJ databases">
        <title>Genome of Basidiobolus ranarum AG-B5.</title>
        <authorList>
            <person name="Stajich J.E."/>
            <person name="Carter-House D."/>
            <person name="Gryganskyi A."/>
        </authorList>
    </citation>
    <scope>NUCLEOTIDE SEQUENCE [LARGE SCALE GENOMIC DNA]</scope>
    <source>
        <strain evidence="2 3">AG-B5</strain>
    </source>
</reference>
<accession>A0ABR2VSP7</accession>
<evidence type="ECO:0000313" key="3">
    <source>
        <dbReference type="Proteomes" id="UP001479436"/>
    </source>
</evidence>
<dbReference type="Proteomes" id="UP001479436">
    <property type="component" value="Unassembled WGS sequence"/>
</dbReference>
<keyword evidence="3" id="KW-1185">Reference proteome</keyword>
<protein>
    <submittedName>
        <fullName evidence="2">Uncharacterized protein</fullName>
    </submittedName>
</protein>
<feature type="compositionally biased region" description="Polar residues" evidence="1">
    <location>
        <begin position="53"/>
        <end position="65"/>
    </location>
</feature>
<feature type="compositionally biased region" description="Basic and acidic residues" evidence="1">
    <location>
        <begin position="12"/>
        <end position="52"/>
    </location>
</feature>
<proteinExistence type="predicted"/>
<evidence type="ECO:0000256" key="1">
    <source>
        <dbReference type="SAM" id="MobiDB-lite"/>
    </source>
</evidence>
<organism evidence="2 3">
    <name type="scientific">Basidiobolus ranarum</name>
    <dbReference type="NCBI Taxonomy" id="34480"/>
    <lineage>
        <taxon>Eukaryota</taxon>
        <taxon>Fungi</taxon>
        <taxon>Fungi incertae sedis</taxon>
        <taxon>Zoopagomycota</taxon>
        <taxon>Entomophthoromycotina</taxon>
        <taxon>Basidiobolomycetes</taxon>
        <taxon>Basidiobolales</taxon>
        <taxon>Basidiobolaceae</taxon>
        <taxon>Basidiobolus</taxon>
    </lineage>
</organism>
<comment type="caution">
    <text evidence="2">The sequence shown here is derived from an EMBL/GenBank/DDBJ whole genome shotgun (WGS) entry which is preliminary data.</text>
</comment>